<dbReference type="EMBL" id="QVEV01000010">
    <property type="protein sequence ID" value="RGC16038.1"/>
    <property type="molecule type" value="Genomic_DNA"/>
</dbReference>
<protein>
    <submittedName>
        <fullName evidence="1">Uncharacterized protein</fullName>
    </submittedName>
</protein>
<dbReference type="Proteomes" id="UP000260025">
    <property type="component" value="Unassembled WGS sequence"/>
</dbReference>
<accession>A0A3E2VXF6</accession>
<organism evidence="1 2">
    <name type="scientific">Clostridium innocuum</name>
    <dbReference type="NCBI Taxonomy" id="1522"/>
    <lineage>
        <taxon>Bacteria</taxon>
        <taxon>Bacillati</taxon>
        <taxon>Bacillota</taxon>
        <taxon>Clostridia</taxon>
        <taxon>Eubacteriales</taxon>
        <taxon>Clostridiaceae</taxon>
        <taxon>Clostridium</taxon>
    </lineage>
</organism>
<sequence length="84" mass="9614">MACCSTQDIFIFSKANKSVNIMFRIPRTAQSLELSYRSHAVHRFKTEKPLKLTCPVFKGSTSRSKKAAVHNAIHRCIKIVMQYI</sequence>
<evidence type="ECO:0000313" key="2">
    <source>
        <dbReference type="Proteomes" id="UP000260025"/>
    </source>
</evidence>
<evidence type="ECO:0000313" key="1">
    <source>
        <dbReference type="EMBL" id="RGC16038.1"/>
    </source>
</evidence>
<proteinExistence type="predicted"/>
<reference evidence="1 2" key="1">
    <citation type="submission" date="2018-08" db="EMBL/GenBank/DDBJ databases">
        <title>A genome reference for cultivated species of the human gut microbiota.</title>
        <authorList>
            <person name="Zou Y."/>
            <person name="Xue W."/>
            <person name="Luo G."/>
        </authorList>
    </citation>
    <scope>NUCLEOTIDE SEQUENCE [LARGE SCALE GENOMIC DNA]</scope>
    <source>
        <strain evidence="1 2">OF01-2LB</strain>
    </source>
</reference>
<comment type="caution">
    <text evidence="1">The sequence shown here is derived from an EMBL/GenBank/DDBJ whole genome shotgun (WGS) entry which is preliminary data.</text>
</comment>
<dbReference type="AlphaFoldDB" id="A0A3E2VXF6"/>
<name>A0A3E2VXF6_CLOIN</name>
<gene>
    <name evidence="1" type="ORF">DXA38_08640</name>
</gene>